<feature type="compositionally biased region" description="Basic and acidic residues" evidence="1">
    <location>
        <begin position="1"/>
        <end position="17"/>
    </location>
</feature>
<dbReference type="RefSeq" id="XP_007868117.1">
    <property type="nucleotide sequence ID" value="XM_007869926.1"/>
</dbReference>
<dbReference type="EMBL" id="KB469305">
    <property type="protein sequence ID" value="EPQ53841.1"/>
    <property type="molecule type" value="Genomic_DNA"/>
</dbReference>
<feature type="region of interest" description="Disordered" evidence="1">
    <location>
        <begin position="35"/>
        <end position="62"/>
    </location>
</feature>
<dbReference type="KEGG" id="gtr:GLOTRDRAFT_139907"/>
<dbReference type="AlphaFoldDB" id="S7Q1J2"/>
<gene>
    <name evidence="2" type="ORF">GLOTRDRAFT_139907</name>
</gene>
<evidence type="ECO:0000313" key="2">
    <source>
        <dbReference type="EMBL" id="EPQ53841.1"/>
    </source>
</evidence>
<accession>S7Q1J2</accession>
<evidence type="ECO:0000256" key="1">
    <source>
        <dbReference type="SAM" id="MobiDB-lite"/>
    </source>
</evidence>
<keyword evidence="3" id="KW-1185">Reference proteome</keyword>
<dbReference type="Proteomes" id="UP000030669">
    <property type="component" value="Unassembled WGS sequence"/>
</dbReference>
<dbReference type="OrthoDB" id="10437584at2759"/>
<proteinExistence type="predicted"/>
<reference evidence="2 3" key="1">
    <citation type="journal article" date="2012" name="Science">
        <title>The Paleozoic origin of enzymatic lignin decomposition reconstructed from 31 fungal genomes.</title>
        <authorList>
            <person name="Floudas D."/>
            <person name="Binder M."/>
            <person name="Riley R."/>
            <person name="Barry K."/>
            <person name="Blanchette R.A."/>
            <person name="Henrissat B."/>
            <person name="Martinez A.T."/>
            <person name="Otillar R."/>
            <person name="Spatafora J.W."/>
            <person name="Yadav J.S."/>
            <person name="Aerts A."/>
            <person name="Benoit I."/>
            <person name="Boyd A."/>
            <person name="Carlson A."/>
            <person name="Copeland A."/>
            <person name="Coutinho P.M."/>
            <person name="de Vries R.P."/>
            <person name="Ferreira P."/>
            <person name="Findley K."/>
            <person name="Foster B."/>
            <person name="Gaskell J."/>
            <person name="Glotzer D."/>
            <person name="Gorecki P."/>
            <person name="Heitman J."/>
            <person name="Hesse C."/>
            <person name="Hori C."/>
            <person name="Igarashi K."/>
            <person name="Jurgens J.A."/>
            <person name="Kallen N."/>
            <person name="Kersten P."/>
            <person name="Kohler A."/>
            <person name="Kuees U."/>
            <person name="Kumar T.K.A."/>
            <person name="Kuo A."/>
            <person name="LaButti K."/>
            <person name="Larrondo L.F."/>
            <person name="Lindquist E."/>
            <person name="Ling A."/>
            <person name="Lombard V."/>
            <person name="Lucas S."/>
            <person name="Lundell T."/>
            <person name="Martin R."/>
            <person name="McLaughlin D.J."/>
            <person name="Morgenstern I."/>
            <person name="Morin E."/>
            <person name="Murat C."/>
            <person name="Nagy L.G."/>
            <person name="Nolan M."/>
            <person name="Ohm R.A."/>
            <person name="Patyshakuliyeva A."/>
            <person name="Rokas A."/>
            <person name="Ruiz-Duenas F.J."/>
            <person name="Sabat G."/>
            <person name="Salamov A."/>
            <person name="Samejima M."/>
            <person name="Schmutz J."/>
            <person name="Slot J.C."/>
            <person name="St John F."/>
            <person name="Stenlid J."/>
            <person name="Sun H."/>
            <person name="Sun S."/>
            <person name="Syed K."/>
            <person name="Tsang A."/>
            <person name="Wiebenga A."/>
            <person name="Young D."/>
            <person name="Pisabarro A."/>
            <person name="Eastwood D.C."/>
            <person name="Martin F."/>
            <person name="Cullen D."/>
            <person name="Grigoriev I.V."/>
            <person name="Hibbett D.S."/>
        </authorList>
    </citation>
    <scope>NUCLEOTIDE SEQUENCE [LARGE SCALE GENOMIC DNA]</scope>
    <source>
        <strain evidence="2 3">ATCC 11539</strain>
    </source>
</reference>
<name>S7Q1J2_GLOTA</name>
<sequence>MANCKYKDDKERKEAKNRQNQAWYRRKRAKLLERAFESGGDRSSSGSRSLTPGGAEDDAPSRAARALDSRLQSIRARCAAAGYDEPVSAFLARFEAAHAALRASCCTGAADVDEWLAGYERQLRAGSALLDDVQALVRDGADVRAAWAELMEVSMKVHWLMAVIQVRLDLVRRAGAGGVLEWGACTPSGPALC</sequence>
<evidence type="ECO:0008006" key="4">
    <source>
        <dbReference type="Google" id="ProtNLM"/>
    </source>
</evidence>
<protein>
    <recommendedName>
        <fullName evidence="4">BZIP domain-containing protein</fullName>
    </recommendedName>
</protein>
<organism evidence="2 3">
    <name type="scientific">Gloeophyllum trabeum (strain ATCC 11539 / FP-39264 / Madison 617)</name>
    <name type="common">Brown rot fungus</name>
    <dbReference type="NCBI Taxonomy" id="670483"/>
    <lineage>
        <taxon>Eukaryota</taxon>
        <taxon>Fungi</taxon>
        <taxon>Dikarya</taxon>
        <taxon>Basidiomycota</taxon>
        <taxon>Agaricomycotina</taxon>
        <taxon>Agaricomycetes</taxon>
        <taxon>Gloeophyllales</taxon>
        <taxon>Gloeophyllaceae</taxon>
        <taxon>Gloeophyllum</taxon>
    </lineage>
</organism>
<feature type="region of interest" description="Disordered" evidence="1">
    <location>
        <begin position="1"/>
        <end position="22"/>
    </location>
</feature>
<evidence type="ECO:0000313" key="3">
    <source>
        <dbReference type="Proteomes" id="UP000030669"/>
    </source>
</evidence>
<dbReference type="HOGENOM" id="CLU_1408913_0_0_1"/>
<dbReference type="GeneID" id="19304379"/>